<protein>
    <submittedName>
        <fullName evidence="2">Uncharacterized protein</fullName>
    </submittedName>
</protein>
<sequence length="53" mass="5954">MNDKIQKSNKLTQDQANTAVTYYQSDLKSSVDSKTINNATSTNKKSFNNPNEK</sequence>
<evidence type="ECO:0000256" key="1">
    <source>
        <dbReference type="SAM" id="MobiDB-lite"/>
    </source>
</evidence>
<name>A0ABY8E759_9FIRM</name>
<gene>
    <name evidence="2" type="ORF">P4S50_09755</name>
</gene>
<evidence type="ECO:0000313" key="2">
    <source>
        <dbReference type="EMBL" id="WFD08686.1"/>
    </source>
</evidence>
<dbReference type="Proteomes" id="UP001222800">
    <property type="component" value="Chromosome"/>
</dbReference>
<feature type="region of interest" description="Disordered" evidence="1">
    <location>
        <begin position="28"/>
        <end position="53"/>
    </location>
</feature>
<reference evidence="2 3" key="1">
    <citation type="submission" date="2023-03" db="EMBL/GenBank/DDBJ databases">
        <title>Complete genome sequence of Tepidibacter sp. SWIR-1, isolated from a deep-sea hydrothermal vent.</title>
        <authorList>
            <person name="Li X."/>
        </authorList>
    </citation>
    <scope>NUCLEOTIDE SEQUENCE [LARGE SCALE GENOMIC DNA]</scope>
    <source>
        <strain evidence="2 3">SWIR-1</strain>
    </source>
</reference>
<proteinExistence type="predicted"/>
<accession>A0ABY8E759</accession>
<keyword evidence="3" id="KW-1185">Reference proteome</keyword>
<dbReference type="RefSeq" id="WP_277730595.1">
    <property type="nucleotide sequence ID" value="NZ_CP120733.1"/>
</dbReference>
<evidence type="ECO:0000313" key="3">
    <source>
        <dbReference type="Proteomes" id="UP001222800"/>
    </source>
</evidence>
<organism evidence="2 3">
    <name type="scientific">Tepidibacter hydrothermalis</name>
    <dbReference type="NCBI Taxonomy" id="3036126"/>
    <lineage>
        <taxon>Bacteria</taxon>
        <taxon>Bacillati</taxon>
        <taxon>Bacillota</taxon>
        <taxon>Clostridia</taxon>
        <taxon>Peptostreptococcales</taxon>
        <taxon>Peptostreptococcaceae</taxon>
        <taxon>Tepidibacter</taxon>
    </lineage>
</organism>
<dbReference type="EMBL" id="CP120733">
    <property type="protein sequence ID" value="WFD08686.1"/>
    <property type="molecule type" value="Genomic_DNA"/>
</dbReference>